<evidence type="ECO:0000256" key="1">
    <source>
        <dbReference type="PROSITE-ProRule" id="PRU00110"/>
    </source>
</evidence>
<dbReference type="Pfam" id="PF01627">
    <property type="entry name" value="Hpt"/>
    <property type="match status" value="1"/>
</dbReference>
<feature type="modified residue" description="Phosphohistidine" evidence="1">
    <location>
        <position position="64"/>
    </location>
</feature>
<dbReference type="AlphaFoldDB" id="A0A927UCF4"/>
<reference evidence="3" key="1">
    <citation type="submission" date="2019-04" db="EMBL/GenBank/DDBJ databases">
        <title>Evolution of Biomass-Degrading Anaerobic Consortia Revealed by Metagenomics.</title>
        <authorList>
            <person name="Peng X."/>
        </authorList>
    </citation>
    <scope>NUCLEOTIDE SEQUENCE</scope>
    <source>
        <strain evidence="3">SIG311</strain>
    </source>
</reference>
<dbReference type="InterPro" id="IPR008207">
    <property type="entry name" value="Sig_transdc_His_kin_Hpt_dom"/>
</dbReference>
<evidence type="ECO:0000313" key="4">
    <source>
        <dbReference type="Proteomes" id="UP000766246"/>
    </source>
</evidence>
<sequence>MNINKIELSKVDGISLMDGLQYCGSLKDFDKFLESFYHDIEESATLIEEAYNQGNIELFTIKVHALKTSARMIGATELASDALDLEMAGKSGNTAFIAANIEDFLSLFRSYCQKLEGYMIEKQRLAAVKKPITKEELADAYAALREVCPTMDYSAVEMILEELNTYQLPEEDQKQITIFKKHFHKLEWEEMQRTLMG</sequence>
<protein>
    <submittedName>
        <fullName evidence="3">Hpt domain-containing protein</fullName>
    </submittedName>
</protein>
<dbReference type="EMBL" id="SVER01000015">
    <property type="protein sequence ID" value="MBE5919553.1"/>
    <property type="molecule type" value="Genomic_DNA"/>
</dbReference>
<name>A0A927UCF4_9FIRM</name>
<dbReference type="GO" id="GO:0000160">
    <property type="term" value="P:phosphorelay signal transduction system"/>
    <property type="evidence" value="ECO:0007669"/>
    <property type="project" value="InterPro"/>
</dbReference>
<accession>A0A927UCF4</accession>
<organism evidence="3 4">
    <name type="scientific">Pseudobutyrivibrio ruminis</name>
    <dbReference type="NCBI Taxonomy" id="46206"/>
    <lineage>
        <taxon>Bacteria</taxon>
        <taxon>Bacillati</taxon>
        <taxon>Bacillota</taxon>
        <taxon>Clostridia</taxon>
        <taxon>Lachnospirales</taxon>
        <taxon>Lachnospiraceae</taxon>
        <taxon>Pseudobutyrivibrio</taxon>
    </lineage>
</organism>
<keyword evidence="1" id="KW-0597">Phosphoprotein</keyword>
<evidence type="ECO:0000313" key="3">
    <source>
        <dbReference type="EMBL" id="MBE5919553.1"/>
    </source>
</evidence>
<dbReference type="PROSITE" id="PS50894">
    <property type="entry name" value="HPT"/>
    <property type="match status" value="1"/>
</dbReference>
<feature type="domain" description="HPt" evidence="2">
    <location>
        <begin position="25"/>
        <end position="122"/>
    </location>
</feature>
<dbReference type="Gene3D" id="1.20.120.160">
    <property type="entry name" value="HPT domain"/>
    <property type="match status" value="1"/>
</dbReference>
<gene>
    <name evidence="3" type="ORF">E7272_06870</name>
</gene>
<proteinExistence type="predicted"/>
<evidence type="ECO:0000259" key="2">
    <source>
        <dbReference type="PROSITE" id="PS50894"/>
    </source>
</evidence>
<dbReference type="Proteomes" id="UP000766246">
    <property type="component" value="Unassembled WGS sequence"/>
</dbReference>
<comment type="caution">
    <text evidence="3">The sequence shown here is derived from an EMBL/GenBank/DDBJ whole genome shotgun (WGS) entry which is preliminary data.</text>
</comment>
<dbReference type="SUPFAM" id="SSF47226">
    <property type="entry name" value="Histidine-containing phosphotransfer domain, HPT domain"/>
    <property type="match status" value="1"/>
</dbReference>
<dbReference type="InterPro" id="IPR036641">
    <property type="entry name" value="HPT_dom_sf"/>
</dbReference>